<feature type="compositionally biased region" description="Basic and acidic residues" evidence="1">
    <location>
        <begin position="50"/>
        <end position="69"/>
    </location>
</feature>
<keyword evidence="3" id="KW-1185">Reference proteome</keyword>
<comment type="caution">
    <text evidence="2">The sequence shown here is derived from an EMBL/GenBank/DDBJ whole genome shotgun (WGS) entry which is preliminary data.</text>
</comment>
<feature type="region of interest" description="Disordered" evidence="1">
    <location>
        <begin position="1"/>
        <end position="32"/>
    </location>
</feature>
<evidence type="ECO:0000313" key="2">
    <source>
        <dbReference type="EMBL" id="KAH0562896.1"/>
    </source>
</evidence>
<reference evidence="2" key="1">
    <citation type="submission" date="2021-03" db="EMBL/GenBank/DDBJ databases">
        <title>Comparative genomics and phylogenomic investigation of the class Geoglossomycetes provide insights into ecological specialization and systematics.</title>
        <authorList>
            <person name="Melie T."/>
            <person name="Pirro S."/>
            <person name="Miller A.N."/>
            <person name="Quandt A."/>
        </authorList>
    </citation>
    <scope>NUCLEOTIDE SEQUENCE</scope>
    <source>
        <strain evidence="2">CAQ_001_2017</strain>
    </source>
</reference>
<protein>
    <submittedName>
        <fullName evidence="2">Uncharacterized protein</fullName>
    </submittedName>
</protein>
<feature type="compositionally biased region" description="Polar residues" evidence="1">
    <location>
        <begin position="70"/>
        <end position="81"/>
    </location>
</feature>
<name>A0A9P8LET4_9PEZI</name>
<feature type="region of interest" description="Disordered" evidence="1">
    <location>
        <begin position="50"/>
        <end position="84"/>
    </location>
</feature>
<evidence type="ECO:0000256" key="1">
    <source>
        <dbReference type="SAM" id="MobiDB-lite"/>
    </source>
</evidence>
<evidence type="ECO:0000313" key="3">
    <source>
        <dbReference type="Proteomes" id="UP000750711"/>
    </source>
</evidence>
<organism evidence="2 3">
    <name type="scientific">Trichoglossum hirsutum</name>
    <dbReference type="NCBI Taxonomy" id="265104"/>
    <lineage>
        <taxon>Eukaryota</taxon>
        <taxon>Fungi</taxon>
        <taxon>Dikarya</taxon>
        <taxon>Ascomycota</taxon>
        <taxon>Pezizomycotina</taxon>
        <taxon>Geoglossomycetes</taxon>
        <taxon>Geoglossales</taxon>
        <taxon>Geoglossaceae</taxon>
        <taxon>Trichoglossum</taxon>
    </lineage>
</organism>
<proteinExistence type="predicted"/>
<gene>
    <name evidence="2" type="ORF">GP486_002509</name>
</gene>
<dbReference type="Proteomes" id="UP000750711">
    <property type="component" value="Unassembled WGS sequence"/>
</dbReference>
<dbReference type="EMBL" id="JAGHQM010000283">
    <property type="protein sequence ID" value="KAH0562896.1"/>
    <property type="molecule type" value="Genomic_DNA"/>
</dbReference>
<sequence>MNNGEGIKRGTVADQKASDSTEEIPGKKPIAQRAAEARCRMVRGSECDTRNECQKCEGGESESRKRASESDTGTDSHTLGNSVGHVGKLVVNDALIDLLIDK</sequence>
<dbReference type="AlphaFoldDB" id="A0A9P8LET4"/>
<accession>A0A9P8LET4</accession>